<reference evidence="1 2" key="1">
    <citation type="submission" date="2020-10" db="EMBL/GenBank/DDBJ databases">
        <title>The Coptis chinensis genome and diversification of protoberbering-type alkaloids.</title>
        <authorList>
            <person name="Wang B."/>
            <person name="Shu S."/>
            <person name="Song C."/>
            <person name="Liu Y."/>
        </authorList>
    </citation>
    <scope>NUCLEOTIDE SEQUENCE [LARGE SCALE GENOMIC DNA]</scope>
    <source>
        <strain evidence="1">HL-2020</strain>
        <tissue evidence="1">Leaf</tissue>
    </source>
</reference>
<gene>
    <name evidence="1" type="ORF">IFM89_026504</name>
</gene>
<name>A0A835HNZ6_9MAGN</name>
<sequence>MSEQIQKAWMDEKDKRSTLYEDGARDFCFICQNKVGEVRLSLPMRLTDFDGASVVGNMEEKNIEEDGLGIENFVDAYMGHGIETGDIEPPFVPEPDLGKSLGGLEIV</sequence>
<dbReference type="AlphaFoldDB" id="A0A835HNZ6"/>
<proteinExistence type="predicted"/>
<dbReference type="EMBL" id="JADFTS010000006">
    <property type="protein sequence ID" value="KAF9602331.1"/>
    <property type="molecule type" value="Genomic_DNA"/>
</dbReference>
<comment type="caution">
    <text evidence="1">The sequence shown here is derived from an EMBL/GenBank/DDBJ whole genome shotgun (WGS) entry which is preliminary data.</text>
</comment>
<dbReference type="Proteomes" id="UP000631114">
    <property type="component" value="Unassembled WGS sequence"/>
</dbReference>
<evidence type="ECO:0000313" key="1">
    <source>
        <dbReference type="EMBL" id="KAF9602331.1"/>
    </source>
</evidence>
<organism evidence="1 2">
    <name type="scientific">Coptis chinensis</name>
    <dbReference type="NCBI Taxonomy" id="261450"/>
    <lineage>
        <taxon>Eukaryota</taxon>
        <taxon>Viridiplantae</taxon>
        <taxon>Streptophyta</taxon>
        <taxon>Embryophyta</taxon>
        <taxon>Tracheophyta</taxon>
        <taxon>Spermatophyta</taxon>
        <taxon>Magnoliopsida</taxon>
        <taxon>Ranunculales</taxon>
        <taxon>Ranunculaceae</taxon>
        <taxon>Coptidoideae</taxon>
        <taxon>Coptis</taxon>
    </lineage>
</organism>
<accession>A0A835HNZ6</accession>
<evidence type="ECO:0000313" key="2">
    <source>
        <dbReference type="Proteomes" id="UP000631114"/>
    </source>
</evidence>
<protein>
    <submittedName>
        <fullName evidence="1">Uncharacterized protein</fullName>
    </submittedName>
</protein>
<dbReference type="OrthoDB" id="1932595at2759"/>
<keyword evidence="2" id="KW-1185">Reference proteome</keyword>